<dbReference type="Gene3D" id="1.10.357.10">
    <property type="entry name" value="Tetracycline Repressor, domain 2"/>
    <property type="match status" value="1"/>
</dbReference>
<evidence type="ECO:0000256" key="2">
    <source>
        <dbReference type="PROSITE-ProRule" id="PRU00335"/>
    </source>
</evidence>
<evidence type="ECO:0000256" key="1">
    <source>
        <dbReference type="ARBA" id="ARBA00023125"/>
    </source>
</evidence>
<gene>
    <name evidence="4" type="ORF">ACEZDE_11190</name>
</gene>
<evidence type="ECO:0000313" key="4">
    <source>
        <dbReference type="EMBL" id="MFC1417210.1"/>
    </source>
</evidence>
<feature type="DNA-binding region" description="H-T-H motif" evidence="2">
    <location>
        <begin position="34"/>
        <end position="53"/>
    </location>
</feature>
<keyword evidence="1 2" id="KW-0238">DNA-binding</keyword>
<name>A0ABV6VTV9_9ACTN</name>
<comment type="caution">
    <text evidence="4">The sequence shown here is derived from an EMBL/GenBank/DDBJ whole genome shotgun (WGS) entry which is preliminary data.</text>
</comment>
<dbReference type="Pfam" id="PF00440">
    <property type="entry name" value="TetR_N"/>
    <property type="match status" value="1"/>
</dbReference>
<evidence type="ECO:0000259" key="3">
    <source>
        <dbReference type="PROSITE" id="PS50977"/>
    </source>
</evidence>
<keyword evidence="5" id="KW-1185">Reference proteome</keyword>
<proteinExistence type="predicted"/>
<dbReference type="SUPFAM" id="SSF46689">
    <property type="entry name" value="Homeodomain-like"/>
    <property type="match status" value="1"/>
</dbReference>
<accession>A0ABV6VTV9</accession>
<dbReference type="PROSITE" id="PS50977">
    <property type="entry name" value="HTH_TETR_2"/>
    <property type="match status" value="1"/>
</dbReference>
<dbReference type="Proteomes" id="UP001592531">
    <property type="component" value="Unassembled WGS sequence"/>
</dbReference>
<protein>
    <submittedName>
        <fullName evidence="4">TetR/AcrR family transcriptional regulator</fullName>
    </submittedName>
</protein>
<dbReference type="PANTHER" id="PTHR30055">
    <property type="entry name" value="HTH-TYPE TRANSCRIPTIONAL REGULATOR RUTR"/>
    <property type="match status" value="1"/>
</dbReference>
<dbReference type="InterPro" id="IPR001647">
    <property type="entry name" value="HTH_TetR"/>
</dbReference>
<dbReference type="InterPro" id="IPR050109">
    <property type="entry name" value="HTH-type_TetR-like_transc_reg"/>
</dbReference>
<dbReference type="InterPro" id="IPR009057">
    <property type="entry name" value="Homeodomain-like_sf"/>
</dbReference>
<feature type="domain" description="HTH tetR-type" evidence="3">
    <location>
        <begin position="11"/>
        <end position="71"/>
    </location>
</feature>
<dbReference type="EMBL" id="JBHFAB010000006">
    <property type="protein sequence ID" value="MFC1417210.1"/>
    <property type="molecule type" value="Genomic_DNA"/>
</dbReference>
<organism evidence="4 5">
    <name type="scientific">Streptacidiphilus cavernicola</name>
    <dbReference type="NCBI Taxonomy" id="3342716"/>
    <lineage>
        <taxon>Bacteria</taxon>
        <taxon>Bacillati</taxon>
        <taxon>Actinomycetota</taxon>
        <taxon>Actinomycetes</taxon>
        <taxon>Kitasatosporales</taxon>
        <taxon>Streptomycetaceae</taxon>
        <taxon>Streptacidiphilus</taxon>
    </lineage>
</organism>
<reference evidence="4 5" key="1">
    <citation type="submission" date="2024-09" db="EMBL/GenBank/DDBJ databases">
        <authorList>
            <person name="Lee S.D."/>
        </authorList>
    </citation>
    <scope>NUCLEOTIDE SEQUENCE [LARGE SCALE GENOMIC DNA]</scope>
    <source>
        <strain evidence="4 5">N8-3</strain>
    </source>
</reference>
<dbReference type="PANTHER" id="PTHR30055:SF146">
    <property type="entry name" value="HTH-TYPE TRANSCRIPTIONAL DUAL REGULATOR CECR"/>
    <property type="match status" value="1"/>
</dbReference>
<evidence type="ECO:0000313" key="5">
    <source>
        <dbReference type="Proteomes" id="UP001592531"/>
    </source>
</evidence>
<dbReference type="RefSeq" id="WP_380535085.1">
    <property type="nucleotide sequence ID" value="NZ_JBHFAB010000006.1"/>
</dbReference>
<dbReference type="PRINTS" id="PR00455">
    <property type="entry name" value="HTHTETR"/>
</dbReference>
<sequence>MAKTSMRMSAEERRESVILASMSEFAKGGYNGTSTQAIADRVGVSQPYLFRLFPSKKALFMAAVTRCIEDTTAVFDAAGEGLEGTPALDAMAEAYIGLIADREKLLMQLQVYVSSGSDDLDESDREQVRQLWGRLWDSVAIRTGADVQEVTSFFAHGMLINTLVALGVPDGDRLWAGFDWDCWSARGAGGSTSGGAKP</sequence>